<dbReference type="AlphaFoldDB" id="A0A286GED1"/>
<sequence length="302" mass="31219">MQTATHRLLPDGRRLHLQHGPIDLIVGADGPAPEVRAAHAQAAARFETVLTELVAELPVLRTPVGVAPCPLAGPVARRMWGATRPHVPIFVTPMAAVAGAVADEVLAALTAGRALTRAYVNNGGDIALHLTPGAVPWRLGVVVDPAAPKSPGALTVRPDMPVRGVATSGRLGRSLSLGIADSVTVLARTAAEADAAATLLANAVDLPDHPAVTRTPARSLQPDSDLGDRLVTTAVGPLDPVEVAEALHAGRHAAEHMRERGLIAAAVLVLGGQVRVVGGPNLIMAPPPRFVGTQQREDRIHA</sequence>
<evidence type="ECO:0000313" key="2">
    <source>
        <dbReference type="Proteomes" id="UP000219621"/>
    </source>
</evidence>
<organism evidence="1 2">
    <name type="scientific">Caenispirillum bisanense</name>
    <dbReference type="NCBI Taxonomy" id="414052"/>
    <lineage>
        <taxon>Bacteria</taxon>
        <taxon>Pseudomonadati</taxon>
        <taxon>Pseudomonadota</taxon>
        <taxon>Alphaproteobacteria</taxon>
        <taxon>Rhodospirillales</taxon>
        <taxon>Novispirillaceae</taxon>
        <taxon>Caenispirillum</taxon>
    </lineage>
</organism>
<accession>A0A286GED1</accession>
<dbReference type="EMBL" id="OCNJ01000003">
    <property type="protein sequence ID" value="SOD93852.1"/>
    <property type="molecule type" value="Genomic_DNA"/>
</dbReference>
<dbReference type="Proteomes" id="UP000219621">
    <property type="component" value="Unassembled WGS sequence"/>
</dbReference>
<evidence type="ECO:0008006" key="3">
    <source>
        <dbReference type="Google" id="ProtNLM"/>
    </source>
</evidence>
<reference evidence="1 2" key="1">
    <citation type="submission" date="2017-09" db="EMBL/GenBank/DDBJ databases">
        <authorList>
            <person name="Ehlers B."/>
            <person name="Leendertz F.H."/>
        </authorList>
    </citation>
    <scope>NUCLEOTIDE SEQUENCE [LARGE SCALE GENOMIC DNA]</scope>
    <source>
        <strain evidence="1 2">USBA 140</strain>
    </source>
</reference>
<proteinExistence type="predicted"/>
<dbReference type="Gene3D" id="3.10.520.10">
    <property type="entry name" value="ApbE-like domains"/>
    <property type="match status" value="1"/>
</dbReference>
<dbReference type="InterPro" id="IPR003374">
    <property type="entry name" value="ApbE-like_sf"/>
</dbReference>
<gene>
    <name evidence="1" type="ORF">SAMN05421508_103230</name>
</gene>
<name>A0A286GED1_9PROT</name>
<dbReference type="NCBIfam" id="NF003322">
    <property type="entry name" value="PRK04334.1-2"/>
    <property type="match status" value="1"/>
</dbReference>
<evidence type="ECO:0000313" key="1">
    <source>
        <dbReference type="EMBL" id="SOD93852.1"/>
    </source>
</evidence>
<dbReference type="SUPFAM" id="SSF143631">
    <property type="entry name" value="ApbE-like"/>
    <property type="match status" value="1"/>
</dbReference>
<dbReference type="PIRSF" id="PIRSF006421">
    <property type="entry name" value="UCP006421"/>
    <property type="match status" value="1"/>
</dbReference>
<dbReference type="InterPro" id="IPR007183">
    <property type="entry name" value="UPF0280"/>
</dbReference>
<keyword evidence="2" id="KW-1185">Reference proteome</keyword>
<dbReference type="OrthoDB" id="9814719at2"/>
<protein>
    <recommendedName>
        <fullName evidence="3">Thiamine biosynthesis protein ApbE</fullName>
    </recommendedName>
</protein>
<dbReference type="RefSeq" id="WP_097278608.1">
    <property type="nucleotide sequence ID" value="NZ_OCNJ01000003.1"/>
</dbReference>